<dbReference type="Proteomes" id="UP000190423">
    <property type="component" value="Unassembled WGS sequence"/>
</dbReference>
<evidence type="ECO:0000256" key="1">
    <source>
        <dbReference type="SAM" id="Phobius"/>
    </source>
</evidence>
<dbReference type="OrthoDB" id="9803265at2"/>
<evidence type="ECO:0000313" key="3">
    <source>
        <dbReference type="Proteomes" id="UP000190423"/>
    </source>
</evidence>
<feature type="transmembrane region" description="Helical" evidence="1">
    <location>
        <begin position="18"/>
        <end position="36"/>
    </location>
</feature>
<dbReference type="EMBL" id="FUWG01000015">
    <property type="protein sequence ID" value="SJZ65321.1"/>
    <property type="molecule type" value="Genomic_DNA"/>
</dbReference>
<feature type="transmembrane region" description="Helical" evidence="1">
    <location>
        <begin position="97"/>
        <end position="130"/>
    </location>
</feature>
<keyword evidence="1" id="KW-0472">Membrane</keyword>
<dbReference type="RefSeq" id="WP_078933850.1">
    <property type="nucleotide sequence ID" value="NZ_FUWG01000015.1"/>
</dbReference>
<proteinExistence type="predicted"/>
<dbReference type="STRING" id="261392.SAMN02745149_01956"/>
<name>A0A1T4MEK7_TREPO</name>
<evidence type="ECO:0008006" key="4">
    <source>
        <dbReference type="Google" id="ProtNLM"/>
    </source>
</evidence>
<dbReference type="Pfam" id="PF16316">
    <property type="entry name" value="DUF4956"/>
    <property type="match status" value="1"/>
</dbReference>
<feature type="transmembrane region" description="Helical" evidence="1">
    <location>
        <begin position="48"/>
        <end position="67"/>
    </location>
</feature>
<accession>A0A1T4MEK7</accession>
<keyword evidence="1" id="KW-1133">Transmembrane helix</keyword>
<keyword evidence="1" id="KW-0812">Transmembrane</keyword>
<dbReference type="AlphaFoldDB" id="A0A1T4MEK7"/>
<organism evidence="2 3">
    <name type="scientific">Treponema porcinum</name>
    <dbReference type="NCBI Taxonomy" id="261392"/>
    <lineage>
        <taxon>Bacteria</taxon>
        <taxon>Pseudomonadati</taxon>
        <taxon>Spirochaetota</taxon>
        <taxon>Spirochaetia</taxon>
        <taxon>Spirochaetales</taxon>
        <taxon>Treponemataceae</taxon>
        <taxon>Treponema</taxon>
    </lineage>
</organism>
<gene>
    <name evidence="2" type="ORF">SAMN02745149_01956</name>
</gene>
<evidence type="ECO:0000313" key="2">
    <source>
        <dbReference type="EMBL" id="SJZ65321.1"/>
    </source>
</evidence>
<sequence>MLDTIFTSLPELSLIRTVIRMFAALIAGGFISLSYIHSDKRQKYSSNFAMTVIILPAIVSVVITLIGSDLAKAISLGGVFALVRFRSVPGDSRDIAYVFFAMVVGLAIGMDCYAIAFALTAVVALSFTLLQKLNYAKNKNASEILKITVPEDLNFKDAFTDLFNEYLDKYTISSIRTTNMGTLYQITYDVIPKEGIDEKAFIDALRVKNGNLNIILGKHEETAELMPL</sequence>
<dbReference type="InterPro" id="IPR032531">
    <property type="entry name" value="DUF4956"/>
</dbReference>
<dbReference type="GeneID" id="78317233"/>
<keyword evidence="3" id="KW-1185">Reference proteome</keyword>
<reference evidence="2 3" key="1">
    <citation type="submission" date="2017-02" db="EMBL/GenBank/DDBJ databases">
        <authorList>
            <person name="Peterson S.W."/>
        </authorList>
    </citation>
    <scope>NUCLEOTIDE SEQUENCE [LARGE SCALE GENOMIC DNA]</scope>
    <source>
        <strain evidence="2 3">ATCC BAA-908</strain>
    </source>
</reference>
<protein>
    <recommendedName>
        <fullName evidence="4">DUF4956 domain-containing protein</fullName>
    </recommendedName>
</protein>